<dbReference type="PROSITE" id="PS50943">
    <property type="entry name" value="HTH_CROC1"/>
    <property type="match status" value="1"/>
</dbReference>
<keyword evidence="1" id="KW-0238">DNA-binding</keyword>
<accession>A0A0C6P3R8</accession>
<dbReference type="AlphaFoldDB" id="A0A0C6P3R8"/>
<dbReference type="CDD" id="cd00093">
    <property type="entry name" value="HTH_XRE"/>
    <property type="match status" value="1"/>
</dbReference>
<evidence type="ECO:0000313" key="4">
    <source>
        <dbReference type="EMBL" id="CCJ52799.1"/>
    </source>
</evidence>
<feature type="region of interest" description="Disordered" evidence="2">
    <location>
        <begin position="1"/>
        <end position="26"/>
    </location>
</feature>
<feature type="compositionally biased region" description="Pro residues" evidence="2">
    <location>
        <begin position="9"/>
        <end position="25"/>
    </location>
</feature>
<feature type="domain" description="HTH cro/C1-type" evidence="3">
    <location>
        <begin position="33"/>
        <end position="87"/>
    </location>
</feature>
<dbReference type="KEGG" id="bbh:BN112_0881"/>
<name>A0A0C6P3R8_BORBO</name>
<dbReference type="InterPro" id="IPR014710">
    <property type="entry name" value="RmlC-like_jellyroll"/>
</dbReference>
<organism evidence="4 5">
    <name type="scientific">Bordetella bronchiseptica 253</name>
    <dbReference type="NCBI Taxonomy" id="568707"/>
    <lineage>
        <taxon>Bacteria</taxon>
        <taxon>Pseudomonadati</taxon>
        <taxon>Pseudomonadota</taxon>
        <taxon>Betaproteobacteria</taxon>
        <taxon>Burkholderiales</taxon>
        <taxon>Alcaligenaceae</taxon>
        <taxon>Bordetella</taxon>
    </lineage>
</organism>
<dbReference type="InterPro" id="IPR001387">
    <property type="entry name" value="Cro/C1-type_HTH"/>
</dbReference>
<dbReference type="Gene3D" id="2.60.120.10">
    <property type="entry name" value="Jelly Rolls"/>
    <property type="match status" value="1"/>
</dbReference>
<reference evidence="4 5" key="1">
    <citation type="journal article" date="2012" name="BMC Genomics">
        <title>Comparative genomics of the classical Bordetella subspecies: the evolution and exchange of virulence-associated diversity amongst closely related pathogens.</title>
        <authorList>
            <person name="Park J."/>
            <person name="Zhang Y."/>
            <person name="Buboltz A.M."/>
            <person name="Zhang X."/>
            <person name="Schuster S.C."/>
            <person name="Ahuja U."/>
            <person name="Liu M."/>
            <person name="Miller J.F."/>
            <person name="Sebaihia M."/>
            <person name="Bentley S.D."/>
            <person name="Parkhill J."/>
            <person name="Harvill E.T."/>
        </authorList>
    </citation>
    <scope>NUCLEOTIDE SEQUENCE [LARGE SCALE GENOMIC DNA]</scope>
    <source>
        <strain evidence="4 5">253</strain>
    </source>
</reference>
<dbReference type="InterPro" id="IPR011051">
    <property type="entry name" value="RmlC_Cupin_sf"/>
</dbReference>
<dbReference type="PANTHER" id="PTHR46797:SF1">
    <property type="entry name" value="METHYLPHOSPHONATE SYNTHASE"/>
    <property type="match status" value="1"/>
</dbReference>
<evidence type="ECO:0000256" key="1">
    <source>
        <dbReference type="ARBA" id="ARBA00023125"/>
    </source>
</evidence>
<proteinExistence type="predicted"/>
<evidence type="ECO:0000256" key="2">
    <source>
        <dbReference type="SAM" id="MobiDB-lite"/>
    </source>
</evidence>
<dbReference type="SUPFAM" id="SSF47413">
    <property type="entry name" value="lambda repressor-like DNA-binding domains"/>
    <property type="match status" value="1"/>
</dbReference>
<dbReference type="GO" id="GO:0003677">
    <property type="term" value="F:DNA binding"/>
    <property type="evidence" value="ECO:0007669"/>
    <property type="project" value="UniProtKB-KW"/>
</dbReference>
<sequence length="206" mass="21827">MASCVLTHSPPPPMTAKSPPIPAPSPEQIGLRIRALRKRQKRTLAWLSAQCGLDKGFLSRLERGEKSASVGTLHTVAGALGSSLSALLGEADPQTEIQIVRAADRHRMTTAPGPGEHIYEAITLGGSHSGLSVMVVEVGTHGAHTEAHHGGDELIFVLDGRIRVHFGGHTVLLERDDSVRFPGYLPHSLSAEGRKLARALVVIASG</sequence>
<dbReference type="GO" id="GO:0005829">
    <property type="term" value="C:cytosol"/>
    <property type="evidence" value="ECO:0007669"/>
    <property type="project" value="TreeGrafter"/>
</dbReference>
<dbReference type="InterPro" id="IPR050807">
    <property type="entry name" value="TransReg_Diox_bact_type"/>
</dbReference>
<dbReference type="GO" id="GO:0003700">
    <property type="term" value="F:DNA-binding transcription factor activity"/>
    <property type="evidence" value="ECO:0007669"/>
    <property type="project" value="TreeGrafter"/>
</dbReference>
<dbReference type="RefSeq" id="WP_003810892.1">
    <property type="nucleotide sequence ID" value="NC_019382.1"/>
</dbReference>
<evidence type="ECO:0000259" key="3">
    <source>
        <dbReference type="PROSITE" id="PS50943"/>
    </source>
</evidence>
<dbReference type="EMBL" id="HE965806">
    <property type="protein sequence ID" value="CCJ52799.1"/>
    <property type="molecule type" value="Genomic_DNA"/>
</dbReference>
<dbReference type="Proteomes" id="UP000007564">
    <property type="component" value="Chromosome"/>
</dbReference>
<dbReference type="PANTHER" id="PTHR46797">
    <property type="entry name" value="HTH-TYPE TRANSCRIPTIONAL REGULATOR"/>
    <property type="match status" value="1"/>
</dbReference>
<dbReference type="HOGENOM" id="CLU_085376_1_2_4"/>
<dbReference type="OrthoDB" id="9090296at2"/>
<protein>
    <submittedName>
        <fullName evidence="4">Putative transcriptional regulatory protein</fullName>
    </submittedName>
</protein>
<dbReference type="Pfam" id="PF01381">
    <property type="entry name" value="HTH_3"/>
    <property type="match status" value="1"/>
</dbReference>
<dbReference type="CDD" id="cd02209">
    <property type="entry name" value="cupin_XRE_C"/>
    <property type="match status" value="1"/>
</dbReference>
<dbReference type="SUPFAM" id="SSF51182">
    <property type="entry name" value="RmlC-like cupins"/>
    <property type="match status" value="1"/>
</dbReference>
<dbReference type="Gene3D" id="1.10.260.40">
    <property type="entry name" value="lambda repressor-like DNA-binding domains"/>
    <property type="match status" value="1"/>
</dbReference>
<evidence type="ECO:0000313" key="5">
    <source>
        <dbReference type="Proteomes" id="UP000007564"/>
    </source>
</evidence>
<dbReference type="Pfam" id="PF07883">
    <property type="entry name" value="Cupin_2"/>
    <property type="match status" value="1"/>
</dbReference>
<dbReference type="SMART" id="SM00530">
    <property type="entry name" value="HTH_XRE"/>
    <property type="match status" value="1"/>
</dbReference>
<gene>
    <name evidence="4" type="ORF">BN112_0881</name>
</gene>
<dbReference type="InterPro" id="IPR010982">
    <property type="entry name" value="Lambda_DNA-bd_dom_sf"/>
</dbReference>
<dbReference type="InterPro" id="IPR013096">
    <property type="entry name" value="Cupin_2"/>
</dbReference>